<dbReference type="EMBL" id="KK365139">
    <property type="protein sequence ID" value="KCZ81602.1"/>
    <property type="molecule type" value="Genomic_DNA"/>
</dbReference>
<keyword evidence="3" id="KW-1185">Reference proteome</keyword>
<sequence length="532" mass="61901">MIDIKNTPHFDGEKTILNGFILLDYTTTNETLDLNLIGTDKDRKKLIIYLYQDKLKYKKTEIERADDLPIYNVISCDYFSRKKVDYLIVSKYKNEFRNTLIYEDNGKFKEMKLESTTASPLLMCYKDSRPSLLFQTKSETFILKFELKINKEFHSTKKILEDFPKLHPKHTSAYISLDSKYNPCLALDTLENGKRKLQIYVYDKATDTYIKVNEIDLPNKISPLVLADLDGDTIADLAFIAKENKKFFLYVYKNHNMFDSKTVIYKKEINKECILEENGLPGGIYPVDLYSNSQIHLLVKIKEKGAYKYVLLKNGTWEMEENLFDFSFDESVSISFADINEVGRESLILNYKQNGDYALTYRKNNLLTEDSYFVSVLTYDGYAPEKSFCSSVTGMTYRYSFLEDKKKAVGFQRPQTSFITRKPPLLFLGIGTSPFLITFDGIGGPFINNGTPFNIDIEIIPNSRLVISPRNGNYLKLFLCLSTKQNIFYVFLIYFAVFIITVIFIFYLHIKEMKKRKKARKEEAIFFNFDAL</sequence>
<accession>A0A059F3E7</accession>
<dbReference type="GO" id="GO:0005886">
    <property type="term" value="C:plasma membrane"/>
    <property type="evidence" value="ECO:0007669"/>
    <property type="project" value="TreeGrafter"/>
</dbReference>
<keyword evidence="1" id="KW-1133">Transmembrane helix</keyword>
<keyword evidence="1" id="KW-0472">Membrane</keyword>
<reference evidence="3" key="1">
    <citation type="submission" date="2013-02" db="EMBL/GenBank/DDBJ databases">
        <authorList>
            <consortium name="The Broad Institute Genome Sequencing Platform"/>
            <person name="Cuomo C."/>
            <person name="Becnel J."/>
            <person name="Sanscrainte N."/>
            <person name="Walker B."/>
            <person name="Young S.K."/>
            <person name="Zeng Q."/>
            <person name="Gargeya S."/>
            <person name="Fitzgerald M."/>
            <person name="Haas B."/>
            <person name="Abouelleil A."/>
            <person name="Alvarado L."/>
            <person name="Arachchi H.M."/>
            <person name="Berlin A.M."/>
            <person name="Chapman S.B."/>
            <person name="Dewar J."/>
            <person name="Goldberg J."/>
            <person name="Griggs A."/>
            <person name="Gujja S."/>
            <person name="Hansen M."/>
            <person name="Howarth C."/>
            <person name="Imamovic A."/>
            <person name="Larimer J."/>
            <person name="McCowan C."/>
            <person name="Murphy C."/>
            <person name="Neiman D."/>
            <person name="Pearson M."/>
            <person name="Priest M."/>
            <person name="Roberts A."/>
            <person name="Saif S."/>
            <person name="Shea T."/>
            <person name="Sisk P."/>
            <person name="Sykes S."/>
            <person name="Wortman J."/>
            <person name="Nusbaum C."/>
            <person name="Birren B."/>
        </authorList>
    </citation>
    <scope>NUCLEOTIDE SEQUENCE [LARGE SCALE GENOMIC DNA]</scope>
    <source>
        <strain evidence="3">PRA339</strain>
    </source>
</reference>
<feature type="transmembrane region" description="Helical" evidence="1">
    <location>
        <begin position="487"/>
        <end position="510"/>
    </location>
</feature>
<dbReference type="PANTHER" id="PTHR13412">
    <property type="entry name" value="T-CELL IMMUNOMODULATORY PROTEIN HOMOLOG"/>
    <property type="match status" value="1"/>
</dbReference>
<dbReference type="PANTHER" id="PTHR13412:SF0">
    <property type="entry name" value="T-CELL IMMUNOMODULATORY PROTEIN"/>
    <property type="match status" value="1"/>
</dbReference>
<dbReference type="SUPFAM" id="SSF69318">
    <property type="entry name" value="Integrin alpha N-terminal domain"/>
    <property type="match status" value="1"/>
</dbReference>
<dbReference type="OrthoDB" id="10022113at2759"/>
<dbReference type="AlphaFoldDB" id="A0A059F3E7"/>
<evidence type="ECO:0000313" key="3">
    <source>
        <dbReference type="Proteomes" id="UP000030655"/>
    </source>
</evidence>
<name>A0A059F3E7_9MICR</name>
<keyword evidence="1" id="KW-0812">Transmembrane</keyword>
<proteinExistence type="predicted"/>
<evidence type="ECO:0000313" key="2">
    <source>
        <dbReference type="EMBL" id="KCZ81602.1"/>
    </source>
</evidence>
<evidence type="ECO:0000256" key="1">
    <source>
        <dbReference type="SAM" id="Phobius"/>
    </source>
</evidence>
<protein>
    <submittedName>
        <fullName evidence="2">Uncharacterized protein</fullName>
    </submittedName>
</protein>
<dbReference type="InterPro" id="IPR024881">
    <property type="entry name" value="Tip"/>
</dbReference>
<reference evidence="2 3" key="2">
    <citation type="submission" date="2014-03" db="EMBL/GenBank/DDBJ databases">
        <title>The Genome Sequence of Anncaliia algerae insect isolate PRA339.</title>
        <authorList>
            <consortium name="The Broad Institute Genome Sequencing Platform"/>
            <consortium name="The Broad Institute Genome Sequencing Center for Infectious Disease"/>
            <person name="Cuomo C."/>
            <person name="Becnel J."/>
            <person name="Sanscrainte N."/>
            <person name="Walker B."/>
            <person name="Young S.K."/>
            <person name="Zeng Q."/>
            <person name="Gargeya S."/>
            <person name="Fitzgerald M."/>
            <person name="Haas B."/>
            <person name="Abouelleil A."/>
            <person name="Alvarado L."/>
            <person name="Arachchi H.M."/>
            <person name="Berlin A.M."/>
            <person name="Chapman S.B."/>
            <person name="Dewar J."/>
            <person name="Goldberg J."/>
            <person name="Griggs A."/>
            <person name="Gujja S."/>
            <person name="Hansen M."/>
            <person name="Howarth C."/>
            <person name="Imamovic A."/>
            <person name="Larimer J."/>
            <person name="McCowan C."/>
            <person name="Murphy C."/>
            <person name="Neiman D."/>
            <person name="Pearson M."/>
            <person name="Priest M."/>
            <person name="Roberts A."/>
            <person name="Saif S."/>
            <person name="Shea T."/>
            <person name="Sisk P."/>
            <person name="Sykes S."/>
            <person name="Wortman J."/>
            <person name="Nusbaum C."/>
            <person name="Birren B."/>
        </authorList>
    </citation>
    <scope>NUCLEOTIDE SEQUENCE [LARGE SCALE GENOMIC DNA]</scope>
    <source>
        <strain evidence="2 3">PRA339</strain>
    </source>
</reference>
<organism evidence="2 3">
    <name type="scientific">Anncaliia algerae PRA339</name>
    <dbReference type="NCBI Taxonomy" id="1288291"/>
    <lineage>
        <taxon>Eukaryota</taxon>
        <taxon>Fungi</taxon>
        <taxon>Fungi incertae sedis</taxon>
        <taxon>Microsporidia</taxon>
        <taxon>Tubulinosematoidea</taxon>
        <taxon>Tubulinosematidae</taxon>
        <taxon>Anncaliia</taxon>
    </lineage>
</organism>
<dbReference type="InterPro" id="IPR028994">
    <property type="entry name" value="Integrin_alpha_N"/>
</dbReference>
<dbReference type="VEuPathDB" id="MicrosporidiaDB:H312_00926"/>
<dbReference type="HOGENOM" id="CLU_511858_0_0_1"/>
<gene>
    <name evidence="2" type="ORF">H312_00926</name>
</gene>
<dbReference type="Proteomes" id="UP000030655">
    <property type="component" value="Unassembled WGS sequence"/>
</dbReference>